<dbReference type="Proteomes" id="UP000199301">
    <property type="component" value="Unassembled WGS sequence"/>
</dbReference>
<dbReference type="AlphaFoldDB" id="A0A1H0ZQ20"/>
<keyword evidence="2" id="KW-1185">Reference proteome</keyword>
<evidence type="ECO:0000313" key="1">
    <source>
        <dbReference type="EMBL" id="SDQ29503.1"/>
    </source>
</evidence>
<gene>
    <name evidence="1" type="ORF">SAMN04489718_1177</name>
</gene>
<name>A0A1H0ZQ20_9ACTN</name>
<dbReference type="RefSeq" id="WP_139186514.1">
    <property type="nucleotide sequence ID" value="NZ_FNKO01000001.1"/>
</dbReference>
<dbReference type="EMBL" id="FNKO01000001">
    <property type="protein sequence ID" value="SDQ29503.1"/>
    <property type="molecule type" value="Genomic_DNA"/>
</dbReference>
<proteinExistence type="predicted"/>
<dbReference type="STRING" id="995062.SAMN04489718_1177"/>
<organism evidence="1 2">
    <name type="scientific">Actinopolyspora saharensis</name>
    <dbReference type="NCBI Taxonomy" id="995062"/>
    <lineage>
        <taxon>Bacteria</taxon>
        <taxon>Bacillati</taxon>
        <taxon>Actinomycetota</taxon>
        <taxon>Actinomycetes</taxon>
        <taxon>Actinopolysporales</taxon>
        <taxon>Actinopolysporaceae</taxon>
        <taxon>Actinopolyspora</taxon>
    </lineage>
</organism>
<sequence length="305" mass="33474">MTNTFDRWVLAFDGSCRVCRNMSRAVAEACGDKLEVLPLTHPDVREWREQALGANPVWAPTLIRVRSGRVRAWVGVPLGFALVRHLGLRSTLAVLGALGRTRRTTHRRRLGALPLIAGLAVAASLTKLDPYSGGRNGDDPSAWAEANRERLPQSYGEVVEYSMVYRQAIFNASSAATKSHLWVEHLRQYGATHPDLSQDQERVLRHAMDVLGDESLYAQSSPPEQDRVLGGLRQEVAAAFGEETQSLIATLGPPELATKADWNDCQCSTSSDYCWMGCVGSDNCRRIGGCGTGWVYTCNGWCEGP</sequence>
<protein>
    <submittedName>
        <fullName evidence="1">Uncharacterized protein</fullName>
    </submittedName>
</protein>
<accession>A0A1H0ZQ20</accession>
<dbReference type="OrthoDB" id="3689067at2"/>
<dbReference type="NCBIfam" id="NF033852">
    <property type="entry name" value="fulvocin_rel"/>
    <property type="match status" value="1"/>
</dbReference>
<reference evidence="2" key="1">
    <citation type="submission" date="2016-10" db="EMBL/GenBank/DDBJ databases">
        <authorList>
            <person name="Varghese N."/>
            <person name="Submissions S."/>
        </authorList>
    </citation>
    <scope>NUCLEOTIDE SEQUENCE [LARGE SCALE GENOMIC DNA]</scope>
    <source>
        <strain evidence="2">DSM 45459</strain>
    </source>
</reference>
<evidence type="ECO:0000313" key="2">
    <source>
        <dbReference type="Proteomes" id="UP000199301"/>
    </source>
</evidence>